<dbReference type="GO" id="GO:0016740">
    <property type="term" value="F:transferase activity"/>
    <property type="evidence" value="ECO:0007669"/>
    <property type="project" value="UniProtKB-KW"/>
</dbReference>
<dbReference type="PANTHER" id="PTHR43179">
    <property type="entry name" value="RHAMNOSYLTRANSFERASE WBBL"/>
    <property type="match status" value="1"/>
</dbReference>
<dbReference type="RefSeq" id="WP_135702484.1">
    <property type="nucleotide sequence ID" value="NZ_CP038634.1"/>
</dbReference>
<name>A0A4P7L2S7_9BURK</name>
<evidence type="ECO:0000313" key="2">
    <source>
        <dbReference type="Proteomes" id="UP000295294"/>
    </source>
</evidence>
<dbReference type="SUPFAM" id="SSF53448">
    <property type="entry name" value="Nucleotide-diphospho-sugar transferases"/>
    <property type="match status" value="1"/>
</dbReference>
<dbReference type="PANTHER" id="PTHR43179:SF7">
    <property type="entry name" value="RHAMNOSYLTRANSFERASE WBBL"/>
    <property type="match status" value="1"/>
</dbReference>
<sequence length="615" mass="67489">MKIFNTSRSAKFAESNVAKVADVQSTPMRFPLPDGGASCNVKLDEAYRLGNTCVVVGWATQPVNLTLLANGAQLTTRVVQVERPDVAAHFDIKSGNMLGFVLVAESAEVDANVDLAISVHPGPNSAPVWSQPLKFASLAPDVESKRQAFGPAVGLLAQTCEPMSQEWLDIIRLAPTSNLPCRSAKGFLEIAAAPEHSKDGMVVGWIVQTPQAVVWLEDDKGQVYSLDGAYRRFRQDVHDAVAHEFGAFSQNAGFVARVRGLSPNSTVLLKAVDENGVHVLGSVHCQALSMDPVAAARWIFGVATPMEDMHRRVAVVDEPVLNPLIAYRQAMWGSLPVVTRVLGELPVQPRVSVIVPLYGRSDFVEHQLIEFCNDPWFQQHAELIYVLDDPKLAETFPAQAEALFRVYRQPMRWVWGNVNRGFSGANNLGVKHATAAQLIFLNSDAFPQCPGWAQQLCEVLDTRPDIGAVGPRLVFADGSIQHAGMEFLRREELGVWTNHHAQMGLDPVLDPRRELSIVPSVTGACVAIRSADLERVGGWDTGYLIGDFEDSDLCLKLRDQGLDIAYLPSVQLTHLERQSFKLLGQGEFRTRVVIYNAVRHQSRWSSLIEASATPA</sequence>
<dbReference type="Gene3D" id="3.90.550.10">
    <property type="entry name" value="Spore Coat Polysaccharide Biosynthesis Protein SpsA, Chain A"/>
    <property type="match status" value="1"/>
</dbReference>
<dbReference type="Pfam" id="PF13641">
    <property type="entry name" value="Glyco_tranf_2_3"/>
    <property type="match status" value="1"/>
</dbReference>
<keyword evidence="1" id="KW-0808">Transferase</keyword>
<dbReference type="KEGG" id="cox:E0W60_00050"/>
<dbReference type="EMBL" id="CP038634">
    <property type="protein sequence ID" value="QBY49676.1"/>
    <property type="molecule type" value="Genomic_DNA"/>
</dbReference>
<dbReference type="OrthoDB" id="8969818at2"/>
<gene>
    <name evidence="1" type="ORF">E0W60_00050</name>
</gene>
<organism evidence="1 2">
    <name type="scientific">Cupriavidus oxalaticus</name>
    <dbReference type="NCBI Taxonomy" id="96344"/>
    <lineage>
        <taxon>Bacteria</taxon>
        <taxon>Pseudomonadati</taxon>
        <taxon>Pseudomonadota</taxon>
        <taxon>Betaproteobacteria</taxon>
        <taxon>Burkholderiales</taxon>
        <taxon>Burkholderiaceae</taxon>
        <taxon>Cupriavidus</taxon>
    </lineage>
</organism>
<dbReference type="Proteomes" id="UP000295294">
    <property type="component" value="Chromosome 1"/>
</dbReference>
<accession>A0A4P7L2S7</accession>
<protein>
    <submittedName>
        <fullName evidence="1">Glycosyltransferase family 2 protein</fullName>
    </submittedName>
</protein>
<reference evidence="1 2" key="1">
    <citation type="submission" date="2019-03" db="EMBL/GenBank/DDBJ databases">
        <title>Efficiently degradation of phenoxyalkanoic acid herbicides by Cupriavidus oxalaticus strain X32.</title>
        <authorList>
            <person name="Sheng X."/>
        </authorList>
    </citation>
    <scope>NUCLEOTIDE SEQUENCE [LARGE SCALE GENOMIC DNA]</scope>
    <source>
        <strain evidence="1 2">X32</strain>
    </source>
</reference>
<evidence type="ECO:0000313" key="1">
    <source>
        <dbReference type="EMBL" id="QBY49676.1"/>
    </source>
</evidence>
<dbReference type="AlphaFoldDB" id="A0A4P7L2S7"/>
<dbReference type="InterPro" id="IPR029044">
    <property type="entry name" value="Nucleotide-diphossugar_trans"/>
</dbReference>
<proteinExistence type="predicted"/>